<dbReference type="InterPro" id="IPR036390">
    <property type="entry name" value="WH_DNA-bd_sf"/>
</dbReference>
<reference evidence="6" key="1">
    <citation type="submission" date="2023-01" db="EMBL/GenBank/DDBJ databases">
        <title>Whole genome sequence of Paucibacter sp. S2-9 isolated from pond sediment.</title>
        <authorList>
            <person name="Jung J.Y."/>
        </authorList>
    </citation>
    <scope>NUCLEOTIDE SEQUENCE</scope>
    <source>
        <strain evidence="6">S2-9</strain>
    </source>
</reference>
<evidence type="ECO:0000259" key="5">
    <source>
        <dbReference type="PROSITE" id="PS51078"/>
    </source>
</evidence>
<dbReference type="InterPro" id="IPR014757">
    <property type="entry name" value="Tscrpt_reg_IclR_C"/>
</dbReference>
<dbReference type="GO" id="GO:0045892">
    <property type="term" value="P:negative regulation of DNA-templated transcription"/>
    <property type="evidence" value="ECO:0007669"/>
    <property type="project" value="TreeGrafter"/>
</dbReference>
<dbReference type="InterPro" id="IPR050707">
    <property type="entry name" value="HTH_MetabolicPath_Reg"/>
</dbReference>
<keyword evidence="2" id="KW-0238">DNA-binding</keyword>
<evidence type="ECO:0000256" key="1">
    <source>
        <dbReference type="ARBA" id="ARBA00023015"/>
    </source>
</evidence>
<gene>
    <name evidence="6" type="ORF">PFX98_22065</name>
</gene>
<feature type="domain" description="IclR-ED" evidence="5">
    <location>
        <begin position="82"/>
        <end position="236"/>
    </location>
</feature>
<dbReference type="Proteomes" id="UP001177769">
    <property type="component" value="Chromosome"/>
</dbReference>
<dbReference type="Pfam" id="PF09339">
    <property type="entry name" value="HTH_IclR"/>
    <property type="match status" value="1"/>
</dbReference>
<protein>
    <submittedName>
        <fullName evidence="6">Helix-turn-helix domain-containing protein</fullName>
    </submittedName>
</protein>
<dbReference type="KEGG" id="pais:PFX98_22065"/>
<dbReference type="AlphaFoldDB" id="A0AA95NCB3"/>
<dbReference type="InterPro" id="IPR029016">
    <property type="entry name" value="GAF-like_dom_sf"/>
</dbReference>
<dbReference type="SUPFAM" id="SSF46785">
    <property type="entry name" value="Winged helix' DNA-binding domain"/>
    <property type="match status" value="1"/>
</dbReference>
<dbReference type="InterPro" id="IPR005471">
    <property type="entry name" value="Tscrpt_reg_IclR_N"/>
</dbReference>
<evidence type="ECO:0000313" key="6">
    <source>
        <dbReference type="EMBL" id="WIT11545.1"/>
    </source>
</evidence>
<dbReference type="PROSITE" id="PS51078">
    <property type="entry name" value="ICLR_ED"/>
    <property type="match status" value="1"/>
</dbReference>
<evidence type="ECO:0000259" key="4">
    <source>
        <dbReference type="PROSITE" id="PS51077"/>
    </source>
</evidence>
<accession>A0AA95NCB3</accession>
<dbReference type="PANTHER" id="PTHR30136:SF39">
    <property type="entry name" value="TRANSCRIPTIONAL REGULATORY PROTEIN"/>
    <property type="match status" value="1"/>
</dbReference>
<evidence type="ECO:0000256" key="3">
    <source>
        <dbReference type="ARBA" id="ARBA00023163"/>
    </source>
</evidence>
<keyword evidence="1" id="KW-0805">Transcription regulation</keyword>
<evidence type="ECO:0000256" key="2">
    <source>
        <dbReference type="ARBA" id="ARBA00023125"/>
    </source>
</evidence>
<name>A0AA95NCB3_9BURK</name>
<dbReference type="PROSITE" id="PS51077">
    <property type="entry name" value="HTH_ICLR"/>
    <property type="match status" value="1"/>
</dbReference>
<keyword evidence="3" id="KW-0804">Transcription</keyword>
<dbReference type="GO" id="GO:0003700">
    <property type="term" value="F:DNA-binding transcription factor activity"/>
    <property type="evidence" value="ECO:0007669"/>
    <property type="project" value="TreeGrafter"/>
</dbReference>
<sequence length="236" mass="24829">MPKKALTPSLADERAAPGGAAAVDRALSLLCAFRAGDAGLSLQELAERTRLYKSTALRLLASLEHARLLLRQADGRYVLGPELARLQLVQAGQFSLEAVVMPVLRELVAATRESAAFHVRQGEQRLCLYRVDSPQLLRDHTRAGDLLPLERGAGGRVLLAFGGAKGALYARIREAGLAELSGDRVPDLSGISAPVFGAAGELVGALTLTLPSHRLQAGFGAAVKAAAARLSQRLGA</sequence>
<dbReference type="RefSeq" id="WP_285232626.1">
    <property type="nucleotide sequence ID" value="NZ_CP116346.1"/>
</dbReference>
<evidence type="ECO:0000313" key="7">
    <source>
        <dbReference type="Proteomes" id="UP001177769"/>
    </source>
</evidence>
<dbReference type="SUPFAM" id="SSF55781">
    <property type="entry name" value="GAF domain-like"/>
    <property type="match status" value="1"/>
</dbReference>
<dbReference type="Pfam" id="PF01614">
    <property type="entry name" value="IclR_C"/>
    <property type="match status" value="1"/>
</dbReference>
<feature type="domain" description="HTH iclR-type" evidence="4">
    <location>
        <begin position="20"/>
        <end position="81"/>
    </location>
</feature>
<dbReference type="InterPro" id="IPR036388">
    <property type="entry name" value="WH-like_DNA-bd_sf"/>
</dbReference>
<dbReference type="PANTHER" id="PTHR30136">
    <property type="entry name" value="HELIX-TURN-HELIX TRANSCRIPTIONAL REGULATOR, ICLR FAMILY"/>
    <property type="match status" value="1"/>
</dbReference>
<keyword evidence="7" id="KW-1185">Reference proteome</keyword>
<dbReference type="EMBL" id="CP116346">
    <property type="protein sequence ID" value="WIT11545.1"/>
    <property type="molecule type" value="Genomic_DNA"/>
</dbReference>
<dbReference type="SMART" id="SM00346">
    <property type="entry name" value="HTH_ICLR"/>
    <property type="match status" value="1"/>
</dbReference>
<dbReference type="Gene3D" id="1.10.10.10">
    <property type="entry name" value="Winged helix-like DNA-binding domain superfamily/Winged helix DNA-binding domain"/>
    <property type="match status" value="1"/>
</dbReference>
<dbReference type="Gene3D" id="3.30.450.40">
    <property type="match status" value="2"/>
</dbReference>
<proteinExistence type="predicted"/>
<organism evidence="6 7">
    <name type="scientific">Paucibacter sediminis</name>
    <dbReference type="NCBI Taxonomy" id="3019553"/>
    <lineage>
        <taxon>Bacteria</taxon>
        <taxon>Pseudomonadati</taxon>
        <taxon>Pseudomonadota</taxon>
        <taxon>Betaproteobacteria</taxon>
        <taxon>Burkholderiales</taxon>
        <taxon>Sphaerotilaceae</taxon>
        <taxon>Roseateles</taxon>
    </lineage>
</organism>
<dbReference type="GO" id="GO:0003677">
    <property type="term" value="F:DNA binding"/>
    <property type="evidence" value="ECO:0007669"/>
    <property type="project" value="UniProtKB-KW"/>
</dbReference>